<dbReference type="GO" id="GO:0008270">
    <property type="term" value="F:zinc ion binding"/>
    <property type="evidence" value="ECO:0007669"/>
    <property type="project" value="UniProtKB-UniRule"/>
</dbReference>
<dbReference type="AlphaFoldDB" id="A0A086CGA6"/>
<dbReference type="SMART" id="SM01232">
    <property type="entry name" value="H2TH"/>
    <property type="match status" value="1"/>
</dbReference>
<keyword evidence="12 16" id="KW-0511">Multifunctional enzyme</keyword>
<comment type="function">
    <text evidence="16">Involved in base excision repair of DNA damaged by oxidation or by mutagenic agents. Acts as DNA glycosylase that recognizes and removes damaged bases. Has a preference for oxidized purines, such as 7,8-dihydro-8-oxoguanine (8-oxoG). Has AP (apurinic/apyrimidinic) lyase activity and introduces nicks in the DNA strand. Cleaves the DNA backbone by beta-delta elimination to generate a single-strand break at the site of the removed base with both 3'- and 5'-phosphates.</text>
</comment>
<dbReference type="Pfam" id="PF01149">
    <property type="entry name" value="Fapy_DNA_glyco"/>
    <property type="match status" value="1"/>
</dbReference>
<dbReference type="GO" id="GO:0003690">
    <property type="term" value="F:double-stranded DNA binding"/>
    <property type="evidence" value="ECO:0007669"/>
    <property type="project" value="UniProtKB-ARBA"/>
</dbReference>
<organism evidence="19 20">
    <name type="scientific">Candidatus Atelocyanobacterium thalassa isolate SIO64986</name>
    <dbReference type="NCBI Taxonomy" id="1527444"/>
    <lineage>
        <taxon>Bacteria</taxon>
        <taxon>Bacillati</taxon>
        <taxon>Cyanobacteriota</taxon>
        <taxon>Cyanophyceae</taxon>
        <taxon>Oscillatoriophycideae</taxon>
        <taxon>Chroococcales</taxon>
        <taxon>Aphanothecaceae</taxon>
        <taxon>Candidatus Atelocyanobacterium</taxon>
        <taxon>Candidatus Atelocyanobacterium thalassae</taxon>
    </lineage>
</organism>
<evidence type="ECO:0000256" key="13">
    <source>
        <dbReference type="ARBA" id="ARBA00023295"/>
    </source>
</evidence>
<keyword evidence="4 16" id="KW-0479">Metal-binding</keyword>
<comment type="subunit">
    <text evidence="3 16">Monomer.</text>
</comment>
<dbReference type="PROSITE" id="PS51066">
    <property type="entry name" value="ZF_FPG_2"/>
    <property type="match status" value="1"/>
</dbReference>
<comment type="cofactor">
    <cofactor evidence="16">
        <name>Zn(2+)</name>
        <dbReference type="ChEBI" id="CHEBI:29105"/>
    </cofactor>
    <text evidence="16">Binds 1 zinc ion per subunit.</text>
</comment>
<dbReference type="InterPro" id="IPR015887">
    <property type="entry name" value="DNA_glyclase_Znf_dom_DNA_BS"/>
</dbReference>
<dbReference type="PROSITE" id="PS01242">
    <property type="entry name" value="ZF_FPG_1"/>
    <property type="match status" value="1"/>
</dbReference>
<dbReference type="SMART" id="SM00898">
    <property type="entry name" value="Fapy_DNA_glyco"/>
    <property type="match status" value="1"/>
</dbReference>
<dbReference type="InterPro" id="IPR012319">
    <property type="entry name" value="FPG_cat"/>
</dbReference>
<comment type="caution">
    <text evidence="16">Lacks conserved residue(s) required for the propagation of feature annotation.</text>
</comment>
<comment type="function">
    <text evidence="15">Involved in base excision repair of DNA damaged by oxidation or by mutagenic agents. Acts as a DNA glycosylase that recognizes and removes damaged bases. Has a preference for oxidized purines, such as 7,8-dihydro-8-oxoguanine (8-oxoG). Has AP (apurinic/apyrimidinic) lyase activity and introduces nicks in the DNA strand. Cleaves the DNA backbone by beta-delta elimination to generate a single-strand break at the site of the removed base with both 3'- and 5'-phosphates.</text>
</comment>
<dbReference type="InterPro" id="IPR010979">
    <property type="entry name" value="Ribosomal_uS13-like_H2TH"/>
</dbReference>
<dbReference type="EMBL" id="JPSP01000011">
    <property type="protein sequence ID" value="KFF41220.1"/>
    <property type="molecule type" value="Genomic_DNA"/>
</dbReference>
<proteinExistence type="inferred from homology"/>
<evidence type="ECO:0000256" key="12">
    <source>
        <dbReference type="ARBA" id="ARBA00023268"/>
    </source>
</evidence>
<evidence type="ECO:0000256" key="2">
    <source>
        <dbReference type="ARBA" id="ARBA00009409"/>
    </source>
</evidence>
<dbReference type="Gene3D" id="1.10.8.50">
    <property type="match status" value="1"/>
</dbReference>
<dbReference type="CDD" id="cd08966">
    <property type="entry name" value="EcFpg-like_N"/>
    <property type="match status" value="1"/>
</dbReference>
<comment type="catalytic activity">
    <reaction evidence="14 16">
        <text>2'-deoxyribonucleotide-(2'-deoxyribose 5'-phosphate)-2'-deoxyribonucleotide-DNA = a 3'-end 2'-deoxyribonucleotide-(2,3-dehydro-2,3-deoxyribose 5'-phosphate)-DNA + a 5'-end 5'-phospho-2'-deoxyribonucleoside-DNA + H(+)</text>
        <dbReference type="Rhea" id="RHEA:66592"/>
        <dbReference type="Rhea" id="RHEA-COMP:13180"/>
        <dbReference type="Rhea" id="RHEA-COMP:16897"/>
        <dbReference type="Rhea" id="RHEA-COMP:17067"/>
        <dbReference type="ChEBI" id="CHEBI:15378"/>
        <dbReference type="ChEBI" id="CHEBI:136412"/>
        <dbReference type="ChEBI" id="CHEBI:157695"/>
        <dbReference type="ChEBI" id="CHEBI:167181"/>
        <dbReference type="EC" id="4.2.99.18"/>
    </reaction>
</comment>
<dbReference type="NCBIfam" id="NF002211">
    <property type="entry name" value="PRK01103.1"/>
    <property type="match status" value="1"/>
</dbReference>
<dbReference type="SUPFAM" id="SSF57716">
    <property type="entry name" value="Glucocorticoid receptor-like (DNA-binding domain)"/>
    <property type="match status" value="1"/>
</dbReference>
<dbReference type="PROSITE" id="PS51068">
    <property type="entry name" value="FPG_CAT"/>
    <property type="match status" value="1"/>
</dbReference>
<evidence type="ECO:0000256" key="15">
    <source>
        <dbReference type="ARBA" id="ARBA00060177"/>
    </source>
</evidence>
<evidence type="ECO:0000313" key="19">
    <source>
        <dbReference type="EMBL" id="KFF41220.1"/>
    </source>
</evidence>
<gene>
    <name evidence="16" type="primary">mutM</name>
    <name evidence="16" type="synonym">fpg</name>
    <name evidence="19" type="ORF">ucyna2_00950</name>
</gene>
<keyword evidence="13 16" id="KW-0326">Glycosidase</keyword>
<evidence type="ECO:0000259" key="17">
    <source>
        <dbReference type="PROSITE" id="PS51066"/>
    </source>
</evidence>
<evidence type="ECO:0000256" key="7">
    <source>
        <dbReference type="ARBA" id="ARBA00022801"/>
    </source>
</evidence>
<keyword evidence="6 16" id="KW-0863">Zinc-finger</keyword>
<dbReference type="Pfam" id="PF06827">
    <property type="entry name" value="zf-FPG_IleRS"/>
    <property type="match status" value="1"/>
</dbReference>
<feature type="active site" description="Proton donor; for delta-elimination activity" evidence="16">
    <location>
        <position position="268"/>
    </location>
</feature>
<dbReference type="EC" id="4.2.99.18" evidence="16"/>
<dbReference type="PANTHER" id="PTHR22993">
    <property type="entry name" value="FORMAMIDOPYRIMIDINE-DNA GLYCOSYLASE"/>
    <property type="match status" value="1"/>
</dbReference>
<evidence type="ECO:0000256" key="8">
    <source>
        <dbReference type="ARBA" id="ARBA00022833"/>
    </source>
</evidence>
<dbReference type="InterPro" id="IPR010663">
    <property type="entry name" value="Znf_FPG/IleRS"/>
</dbReference>
<dbReference type="GO" id="GO:0006284">
    <property type="term" value="P:base-excision repair"/>
    <property type="evidence" value="ECO:0007669"/>
    <property type="project" value="InterPro"/>
</dbReference>
<dbReference type="PANTHER" id="PTHR22993:SF9">
    <property type="entry name" value="FORMAMIDOPYRIMIDINE-DNA GLYCOSYLASE"/>
    <property type="match status" value="1"/>
</dbReference>
<evidence type="ECO:0000256" key="10">
    <source>
        <dbReference type="ARBA" id="ARBA00023204"/>
    </source>
</evidence>
<dbReference type="Gene3D" id="3.20.190.10">
    <property type="entry name" value="MutM-like, N-terminal"/>
    <property type="match status" value="1"/>
</dbReference>
<feature type="binding site" evidence="16">
    <location>
        <position position="114"/>
    </location>
    <ligand>
        <name>DNA</name>
        <dbReference type="ChEBI" id="CHEBI:16991"/>
    </ligand>
</feature>
<keyword evidence="10 16" id="KW-0234">DNA repair</keyword>
<feature type="domain" description="FPG-type" evidence="17">
    <location>
        <begin position="244"/>
        <end position="278"/>
    </location>
</feature>
<dbReference type="InterPro" id="IPR015886">
    <property type="entry name" value="H2TH_FPG"/>
</dbReference>
<dbReference type="eggNOG" id="COG0266">
    <property type="taxonomic scope" value="Bacteria"/>
</dbReference>
<feature type="active site" description="Schiff-base intermediate with DNA" evidence="16">
    <location>
        <position position="2"/>
    </location>
</feature>
<evidence type="ECO:0000313" key="20">
    <source>
        <dbReference type="Proteomes" id="UP000028922"/>
    </source>
</evidence>
<keyword evidence="9 16" id="KW-0238">DNA-binding</keyword>
<keyword evidence="7 16" id="KW-0378">Hydrolase</keyword>
<feature type="binding site" evidence="16">
    <location>
        <position position="95"/>
    </location>
    <ligand>
        <name>DNA</name>
        <dbReference type="ChEBI" id="CHEBI:16991"/>
    </ligand>
</feature>
<dbReference type="InterPro" id="IPR020629">
    <property type="entry name" value="FPG_Glyclase"/>
</dbReference>
<evidence type="ECO:0000256" key="11">
    <source>
        <dbReference type="ARBA" id="ARBA00023239"/>
    </source>
</evidence>
<accession>A0A086CGA6</accession>
<keyword evidence="5 16" id="KW-0227">DNA damage</keyword>
<dbReference type="Pfam" id="PF06831">
    <property type="entry name" value="H2TH"/>
    <property type="match status" value="1"/>
</dbReference>
<evidence type="ECO:0000259" key="18">
    <source>
        <dbReference type="PROSITE" id="PS51068"/>
    </source>
</evidence>
<evidence type="ECO:0000256" key="16">
    <source>
        <dbReference type="HAMAP-Rule" id="MF_00103"/>
    </source>
</evidence>
<dbReference type="Proteomes" id="UP000028922">
    <property type="component" value="Unassembled WGS sequence"/>
</dbReference>
<sequence>MPELPEVESICRKLNELTAGHTIWGGQVLLPRSLAYPFSVQEFCNFVDNINLKIWSRRGKYLLAELDSNKGWMVFHLRMTGQLLWTQQSEPFSKHTRLRFFCTSSYELRFVDIRTFGKVWLIPPSHNPEDIVIGLKKLGIEPLSDDFSVNYLTEKLTSYKRNIKTLLLDQSIIAGIGNIYADEALFRSGIHPETKGIELNIKQIKNLRKAIIEVLNKSIEKGGTTFSNFLNITGNKGNYAKIAWVYGRSNMSCRICNTSIKRIKLSGRSSHFCPKCQQHNKLLK</sequence>
<evidence type="ECO:0000256" key="1">
    <source>
        <dbReference type="ARBA" id="ARBA00001668"/>
    </source>
</evidence>
<protein>
    <recommendedName>
        <fullName evidence="16">Formamidopyrimidine-DNA glycosylase</fullName>
        <shortName evidence="16">Fapy-DNA glycosylase</shortName>
        <ecNumber evidence="16">3.2.2.23</ecNumber>
    </recommendedName>
    <alternativeName>
        <fullName evidence="16">DNA-(apurinic or apyrimidinic site) lyase MutM</fullName>
        <shortName evidence="16">AP lyase MutM</shortName>
        <ecNumber evidence="16">4.2.99.18</ecNumber>
    </alternativeName>
</protein>
<feature type="active site" description="Proton donor" evidence="16">
    <location>
        <position position="3"/>
    </location>
</feature>
<comment type="similarity">
    <text evidence="2 16">Belongs to the FPG family.</text>
</comment>
<dbReference type="InterPro" id="IPR000214">
    <property type="entry name" value="Znf_DNA_glyclase/AP_lyase"/>
</dbReference>
<keyword evidence="8 16" id="KW-0862">Zinc</keyword>
<dbReference type="NCBIfam" id="NF010551">
    <property type="entry name" value="PRK13945.1"/>
    <property type="match status" value="1"/>
</dbReference>
<dbReference type="SUPFAM" id="SSF81624">
    <property type="entry name" value="N-terminal domain of MutM-like DNA repair proteins"/>
    <property type="match status" value="1"/>
</dbReference>
<dbReference type="GO" id="GO:0140078">
    <property type="term" value="F:class I DNA-(apurinic or apyrimidinic site) endonuclease activity"/>
    <property type="evidence" value="ECO:0007669"/>
    <property type="project" value="UniProtKB-EC"/>
</dbReference>
<dbReference type="NCBIfam" id="TIGR00577">
    <property type="entry name" value="fpg"/>
    <property type="match status" value="1"/>
</dbReference>
<dbReference type="InterPro" id="IPR035937">
    <property type="entry name" value="FPG_N"/>
</dbReference>
<reference evidence="19 20" key="1">
    <citation type="submission" date="2014-08" db="EMBL/GenBank/DDBJ databases">
        <title>Comparative genomics reveals surprising divergence of two closely related strains of uncultivated UCYN-A cyanobacteria.</title>
        <authorList>
            <person name="Bombar D."/>
            <person name="Heller P."/>
            <person name="Sanchez-Baracaldo P."/>
            <person name="Carter B.J."/>
            <person name="Zert J.P."/>
        </authorList>
    </citation>
    <scope>NUCLEOTIDE SEQUENCE [LARGE SCALE GENOMIC DNA]</scope>
</reference>
<name>A0A086CGA6_9CHRO</name>
<dbReference type="GO" id="GO:0034039">
    <property type="term" value="F:8-oxo-7,8-dihydroguanine DNA N-glycosylase activity"/>
    <property type="evidence" value="ECO:0007669"/>
    <property type="project" value="TreeGrafter"/>
</dbReference>
<dbReference type="EC" id="3.2.2.23" evidence="16"/>
<comment type="caution">
    <text evidence="19">The sequence shown here is derived from an EMBL/GenBank/DDBJ whole genome shotgun (WGS) entry which is preliminary data.</text>
</comment>
<keyword evidence="11 16" id="KW-0456">Lyase</keyword>
<dbReference type="GO" id="GO:0003684">
    <property type="term" value="F:damaged DNA binding"/>
    <property type="evidence" value="ECO:0007669"/>
    <property type="project" value="InterPro"/>
</dbReference>
<dbReference type="STRING" id="1527444.ucyna2_00950"/>
<dbReference type="HAMAP" id="MF_00103">
    <property type="entry name" value="Fapy_DNA_glycosyl"/>
    <property type="match status" value="1"/>
</dbReference>
<evidence type="ECO:0000256" key="9">
    <source>
        <dbReference type="ARBA" id="ARBA00023125"/>
    </source>
</evidence>
<dbReference type="FunFam" id="1.10.8.50:FF:000003">
    <property type="entry name" value="Formamidopyrimidine-DNA glycosylase"/>
    <property type="match status" value="1"/>
</dbReference>
<evidence type="ECO:0000256" key="4">
    <source>
        <dbReference type="ARBA" id="ARBA00022723"/>
    </source>
</evidence>
<comment type="catalytic activity">
    <reaction evidence="1 16">
        <text>Hydrolysis of DNA containing ring-opened 7-methylguanine residues, releasing 2,6-diamino-4-hydroxy-5-(N-methyl)formamidopyrimidine.</text>
        <dbReference type="EC" id="3.2.2.23"/>
    </reaction>
</comment>
<feature type="domain" description="Formamidopyrimidine-DNA glycosylase catalytic" evidence="18">
    <location>
        <begin position="2"/>
        <end position="117"/>
    </location>
</feature>
<evidence type="ECO:0000256" key="5">
    <source>
        <dbReference type="ARBA" id="ARBA00022763"/>
    </source>
</evidence>
<dbReference type="PATRIC" id="fig|1527444.3.peg.901"/>
<evidence type="ECO:0000256" key="14">
    <source>
        <dbReference type="ARBA" id="ARBA00044632"/>
    </source>
</evidence>
<dbReference type="SUPFAM" id="SSF46946">
    <property type="entry name" value="S13-like H2TH domain"/>
    <property type="match status" value="1"/>
</dbReference>
<feature type="active site" description="Proton donor; for beta-elimination activity" evidence="16">
    <location>
        <position position="60"/>
    </location>
</feature>
<evidence type="ECO:0000256" key="3">
    <source>
        <dbReference type="ARBA" id="ARBA00011245"/>
    </source>
</evidence>
<evidence type="ECO:0000256" key="6">
    <source>
        <dbReference type="ARBA" id="ARBA00022771"/>
    </source>
</evidence>